<evidence type="ECO:0000256" key="3">
    <source>
        <dbReference type="ARBA" id="ARBA00022989"/>
    </source>
</evidence>
<keyword evidence="6 8" id="KW-0717">Septation</keyword>
<comment type="function">
    <text evidence="8">Negative regulator of FtsZ ring formation; modulates the frequency and position of FtsZ ring formation. Inhibits FtsZ ring formation at polar sites. Interacts either with FtsZ or with one of its binding partners to promote depolymerization.</text>
</comment>
<feature type="coiled-coil region" evidence="8">
    <location>
        <begin position="114"/>
        <end position="227"/>
    </location>
</feature>
<evidence type="ECO:0000313" key="10">
    <source>
        <dbReference type="EMBL" id="KYD20640.1"/>
    </source>
</evidence>
<dbReference type="STRING" id="301148.B4135_1801"/>
<keyword evidence="1 8" id="KW-0132">Cell division</keyword>
<dbReference type="EMBL" id="LQYT01000032">
    <property type="protein sequence ID" value="KYD20640.1"/>
    <property type="molecule type" value="Genomic_DNA"/>
</dbReference>
<protein>
    <recommendedName>
        <fullName evidence="8">Septation ring formation regulator EzrA</fullName>
    </recommendedName>
</protein>
<keyword evidence="2 8" id="KW-0812">Transmembrane</keyword>
<comment type="subcellular location">
    <subcellularLocation>
        <location evidence="8">Cell membrane</location>
        <topology evidence="8">Single-pass membrane protein</topology>
    </subcellularLocation>
    <text evidence="8">Colocalized with FtsZ to the nascent septal site.</text>
</comment>
<accession>A0A150M7L4</accession>
<keyword evidence="7 8" id="KW-0131">Cell cycle</keyword>
<evidence type="ECO:0000256" key="5">
    <source>
        <dbReference type="ARBA" id="ARBA00023136"/>
    </source>
</evidence>
<comment type="caution">
    <text evidence="10">The sequence shown here is derived from an EMBL/GenBank/DDBJ whole genome shotgun (WGS) entry which is preliminary data.</text>
</comment>
<evidence type="ECO:0000256" key="9">
    <source>
        <dbReference type="SAM" id="Phobius"/>
    </source>
</evidence>
<feature type="coiled-coil region" evidence="8">
    <location>
        <begin position="392"/>
        <end position="440"/>
    </location>
</feature>
<evidence type="ECO:0000256" key="6">
    <source>
        <dbReference type="ARBA" id="ARBA00023210"/>
    </source>
</evidence>
<evidence type="ECO:0000256" key="2">
    <source>
        <dbReference type="ARBA" id="ARBA00022692"/>
    </source>
</evidence>
<comment type="similarity">
    <text evidence="8">Belongs to the EzrA family.</text>
</comment>
<dbReference type="GO" id="GO:0005940">
    <property type="term" value="C:septin ring"/>
    <property type="evidence" value="ECO:0007669"/>
    <property type="project" value="InterPro"/>
</dbReference>
<proteinExistence type="inferred from homology"/>
<dbReference type="GO" id="GO:0000921">
    <property type="term" value="P:septin ring assembly"/>
    <property type="evidence" value="ECO:0007669"/>
    <property type="project" value="InterPro"/>
</dbReference>
<dbReference type="AlphaFoldDB" id="A0A150M7L4"/>
<dbReference type="InterPro" id="IPR010379">
    <property type="entry name" value="EzrA"/>
</dbReference>
<feature type="transmembrane region" description="Helical" evidence="9">
    <location>
        <begin position="20"/>
        <end position="37"/>
    </location>
</feature>
<feature type="coiled-coil region" evidence="8">
    <location>
        <begin position="258"/>
        <end position="346"/>
    </location>
</feature>
<name>A0A150M7L4_9BACI</name>
<dbReference type="PATRIC" id="fig|301148.3.peg.2833"/>
<evidence type="ECO:0000256" key="1">
    <source>
        <dbReference type="ARBA" id="ARBA00022618"/>
    </source>
</evidence>
<evidence type="ECO:0000256" key="8">
    <source>
        <dbReference type="HAMAP-Rule" id="MF_00728"/>
    </source>
</evidence>
<dbReference type="GO" id="GO:0005886">
    <property type="term" value="C:plasma membrane"/>
    <property type="evidence" value="ECO:0007669"/>
    <property type="project" value="UniProtKB-SubCell"/>
</dbReference>
<keyword evidence="3 8" id="KW-1133">Transmembrane helix</keyword>
<organism evidence="10 11">
    <name type="scientific">Caldibacillus debilis</name>
    <dbReference type="NCBI Taxonomy" id="301148"/>
    <lineage>
        <taxon>Bacteria</taxon>
        <taxon>Bacillati</taxon>
        <taxon>Bacillota</taxon>
        <taxon>Bacilli</taxon>
        <taxon>Bacillales</taxon>
        <taxon>Bacillaceae</taxon>
        <taxon>Caldibacillus</taxon>
    </lineage>
</organism>
<sequence length="580" mass="67724">MGDSFFAFLQGTGVLEMEYVIGIVLIAAVLILIGFFVKRNYYQEIDRLEAWKIEIMNRPVLDEIAKIKQLKMHGQAEEYFEQWRKTWDNIVTGDLPDVEEWLYDVEDCVSKYRFSKAKEVLAKIERTLKSTEEKMESMLAELNELIGSEKKNREDIARLEQLYKKLKKELLANRHSFGKAAARLEGELEAAGQLFARFEEETDQGNYLNAREIVLELKEKLERLDENMKKIPLLLEECLHVIPGQIKEIVDGTAEMRKQGYNLEHLGLEKEIRRLEDQISRYREYLEQAETEEVSKGLEDAKESLNLLYDLLETEVSSKLFVQQNKEKIRQEMDTIKSVNDRLQEEVRSVQISYQLPEKETEFVAEMDKKIEQMKKTLSLLLTPNGTENTAYSILKEKLEEISEEMKQLEEKQKEYLEKLQSLRKDELEARQRIQELKNKVVESRLMINRSAIPGVPQDIEALLYSSFEAVQECLRHLEQKPLSMEAVRASLAKAEENVTYMHDKVEEMLENAFLVEKIIQYGNRYRTRYPFVREKLLEAEKAFRSYDYAAALEQAAAAVEKVEPGALKKIEALLNEQSQ</sequence>
<evidence type="ECO:0000313" key="11">
    <source>
        <dbReference type="Proteomes" id="UP000075683"/>
    </source>
</evidence>
<dbReference type="Proteomes" id="UP000075683">
    <property type="component" value="Unassembled WGS sequence"/>
</dbReference>
<feature type="topological domain" description="Extracellular" evidence="8">
    <location>
        <begin position="1"/>
        <end position="18"/>
    </location>
</feature>
<dbReference type="HAMAP" id="MF_00728">
    <property type="entry name" value="EzrA"/>
    <property type="match status" value="1"/>
</dbReference>
<keyword evidence="8" id="KW-1003">Cell membrane</keyword>
<dbReference type="Pfam" id="PF06160">
    <property type="entry name" value="EzrA"/>
    <property type="match status" value="1"/>
</dbReference>
<dbReference type="GO" id="GO:0000917">
    <property type="term" value="P:division septum assembly"/>
    <property type="evidence" value="ECO:0007669"/>
    <property type="project" value="UniProtKB-KW"/>
</dbReference>
<gene>
    <name evidence="8" type="primary">ezrA</name>
    <name evidence="10" type="ORF">B4135_1801</name>
</gene>
<evidence type="ECO:0000256" key="7">
    <source>
        <dbReference type="ARBA" id="ARBA00023306"/>
    </source>
</evidence>
<dbReference type="NCBIfam" id="NF003413">
    <property type="entry name" value="PRK04778.1-7"/>
    <property type="match status" value="1"/>
</dbReference>
<reference evidence="10 11" key="1">
    <citation type="submission" date="2016-01" db="EMBL/GenBank/DDBJ databases">
        <title>Draft Genome Sequences of Seven Thermophilic Sporeformers Isolated from Foods.</title>
        <authorList>
            <person name="Berendsen E.M."/>
            <person name="Wells-Bennik M.H."/>
            <person name="Krawcyk A.O."/>
            <person name="De Jong A."/>
            <person name="Holsappel S."/>
            <person name="Eijlander R.T."/>
            <person name="Kuipers O.P."/>
        </authorList>
    </citation>
    <scope>NUCLEOTIDE SEQUENCE [LARGE SCALE GENOMIC DNA]</scope>
    <source>
        <strain evidence="10 11">B4135</strain>
    </source>
</reference>
<keyword evidence="5 8" id="KW-0472">Membrane</keyword>
<evidence type="ECO:0000256" key="4">
    <source>
        <dbReference type="ARBA" id="ARBA00023054"/>
    </source>
</evidence>
<feature type="topological domain" description="Cytoplasmic" evidence="8">
    <location>
        <begin position="38"/>
        <end position="580"/>
    </location>
</feature>
<keyword evidence="4 8" id="KW-0175">Coiled coil</keyword>